<dbReference type="InterPro" id="IPR001173">
    <property type="entry name" value="Glyco_trans_2-like"/>
</dbReference>
<dbReference type="InterPro" id="IPR029044">
    <property type="entry name" value="Nucleotide-diphossugar_trans"/>
</dbReference>
<organism evidence="2 3">
    <name type="scientific">Bacteroides oleiciplenus YIT 12058</name>
    <dbReference type="NCBI Taxonomy" id="742727"/>
    <lineage>
        <taxon>Bacteria</taxon>
        <taxon>Pseudomonadati</taxon>
        <taxon>Bacteroidota</taxon>
        <taxon>Bacteroidia</taxon>
        <taxon>Bacteroidales</taxon>
        <taxon>Bacteroidaceae</taxon>
        <taxon>Bacteroides</taxon>
    </lineage>
</organism>
<dbReference type="EMBL" id="ADLF01000016">
    <property type="protein sequence ID" value="EKU89015.1"/>
    <property type="molecule type" value="Genomic_DNA"/>
</dbReference>
<dbReference type="AlphaFoldDB" id="K9EIP8"/>
<dbReference type="HOGENOM" id="CLU_025996_21_1_10"/>
<reference evidence="2 3" key="1">
    <citation type="submission" date="2012-09" db="EMBL/GenBank/DDBJ databases">
        <title>The Genome Sequence of Bacteroides oleiciplenus YIT 12058.</title>
        <authorList>
            <consortium name="The Broad Institute Genome Sequencing Platform"/>
            <person name="Earl A."/>
            <person name="Ward D."/>
            <person name="Feldgarden M."/>
            <person name="Gevers D."/>
            <person name="Morotomi M."/>
            <person name="Walker B."/>
            <person name="Young S.K."/>
            <person name="Zeng Q."/>
            <person name="Gargeya S."/>
            <person name="Fitzgerald M."/>
            <person name="Haas B."/>
            <person name="Abouelleil A."/>
            <person name="Alvarado L."/>
            <person name="Arachchi H.M."/>
            <person name="Berlin A.M."/>
            <person name="Chapman S.B."/>
            <person name="Goldberg J."/>
            <person name="Griggs A."/>
            <person name="Gujja S."/>
            <person name="Hansen M."/>
            <person name="Howarth C."/>
            <person name="Imamovic A."/>
            <person name="Larimer J."/>
            <person name="McCowen C."/>
            <person name="Montmayeur A."/>
            <person name="Murphy C."/>
            <person name="Neiman D."/>
            <person name="Pearson M."/>
            <person name="Priest M."/>
            <person name="Roberts A."/>
            <person name="Saif S."/>
            <person name="Shea T."/>
            <person name="Sisk P."/>
            <person name="Sykes S."/>
            <person name="Wortman J."/>
            <person name="Nusbaum C."/>
            <person name="Birren B."/>
        </authorList>
    </citation>
    <scope>NUCLEOTIDE SEQUENCE [LARGE SCALE GENOMIC DNA]</scope>
    <source>
        <strain evidence="2 3">YIT 12058</strain>
    </source>
</reference>
<protein>
    <recommendedName>
        <fullName evidence="1">Glycosyltransferase 2-like domain-containing protein</fullName>
    </recommendedName>
</protein>
<evidence type="ECO:0000313" key="3">
    <source>
        <dbReference type="Proteomes" id="UP000009872"/>
    </source>
</evidence>
<dbReference type="SUPFAM" id="SSF53448">
    <property type="entry name" value="Nucleotide-diphospho-sugar transferases"/>
    <property type="match status" value="1"/>
</dbReference>
<comment type="caution">
    <text evidence="2">The sequence shown here is derived from an EMBL/GenBank/DDBJ whole genome shotgun (WGS) entry which is preliminary data.</text>
</comment>
<dbReference type="STRING" id="742727.HMPREF9447_03889"/>
<dbReference type="PANTHER" id="PTHR22916">
    <property type="entry name" value="GLYCOSYLTRANSFERASE"/>
    <property type="match status" value="1"/>
</dbReference>
<accession>K9EIP8</accession>
<sequence>MKISLITVTFNSSKTLRDTICSVFQQTYFDMEYILVDGMSNDGTVDIIREYESLFGERMHWVSEKDNGLYDAMNKGFRMATGDVIGIINSDDLLAEPTAIEKVMKAFKDNRQAEAVYADLYYVAQTDTSKIIRHWVSGKQRSFKYGWHPAHPTFYVKREVYQKYGVFDLDFKFAADFELMLRLIEKEHIELVYLPEPLVKMRLGGTTSKNLTNIKKGNIECIRAFKKNGVKVSFLYPLYRLLPKLKQFFYWL</sequence>
<dbReference type="Gene3D" id="3.90.550.10">
    <property type="entry name" value="Spore Coat Polysaccharide Biosynthesis Protein SpsA, Chain A"/>
    <property type="match status" value="1"/>
</dbReference>
<dbReference type="CDD" id="cd06433">
    <property type="entry name" value="GT_2_WfgS_like"/>
    <property type="match status" value="1"/>
</dbReference>
<dbReference type="eggNOG" id="COG1216">
    <property type="taxonomic scope" value="Bacteria"/>
</dbReference>
<gene>
    <name evidence="2" type="ORF">HMPREF9447_03889</name>
</gene>
<dbReference type="PATRIC" id="fig|742727.4.peg.3964"/>
<dbReference type="RefSeq" id="WP_009131414.1">
    <property type="nucleotide sequence ID" value="NZ_JH992943.1"/>
</dbReference>
<dbReference type="Pfam" id="PF00535">
    <property type="entry name" value="Glycos_transf_2"/>
    <property type="match status" value="1"/>
</dbReference>
<dbReference type="GO" id="GO:0016758">
    <property type="term" value="F:hexosyltransferase activity"/>
    <property type="evidence" value="ECO:0007669"/>
    <property type="project" value="UniProtKB-ARBA"/>
</dbReference>
<evidence type="ECO:0000313" key="2">
    <source>
        <dbReference type="EMBL" id="EKU89015.1"/>
    </source>
</evidence>
<feature type="domain" description="Glycosyltransferase 2-like" evidence="1">
    <location>
        <begin position="4"/>
        <end position="148"/>
    </location>
</feature>
<evidence type="ECO:0000259" key="1">
    <source>
        <dbReference type="Pfam" id="PF00535"/>
    </source>
</evidence>
<dbReference type="PANTHER" id="PTHR22916:SF3">
    <property type="entry name" value="UDP-GLCNAC:BETAGAL BETA-1,3-N-ACETYLGLUCOSAMINYLTRANSFERASE-LIKE PROTEIN 1"/>
    <property type="match status" value="1"/>
</dbReference>
<keyword evidence="3" id="KW-1185">Reference proteome</keyword>
<dbReference type="Proteomes" id="UP000009872">
    <property type="component" value="Unassembled WGS sequence"/>
</dbReference>
<name>K9EIP8_9BACE</name>
<dbReference type="OrthoDB" id="9788101at2"/>
<proteinExistence type="predicted"/>